<name>A0A2A3ERI6_APICC</name>
<dbReference type="AlphaFoldDB" id="A0A2A3ERI6"/>
<evidence type="ECO:0000313" key="4">
    <source>
        <dbReference type="EMBL" id="PBC34348.1"/>
    </source>
</evidence>
<evidence type="ECO:0000256" key="3">
    <source>
        <dbReference type="ARBA" id="ARBA00029631"/>
    </source>
</evidence>
<evidence type="ECO:0000256" key="2">
    <source>
        <dbReference type="ARBA" id="ARBA00017835"/>
    </source>
</evidence>
<dbReference type="Proteomes" id="UP000242457">
    <property type="component" value="Unassembled WGS sequence"/>
</dbReference>
<gene>
    <name evidence="4" type="ORF">APICC_03189</name>
</gene>
<comment type="similarity">
    <text evidence="1">Belongs to the MTFP1 family.</text>
</comment>
<dbReference type="GO" id="GO:0005739">
    <property type="term" value="C:mitochondrion"/>
    <property type="evidence" value="ECO:0007669"/>
    <property type="project" value="TreeGrafter"/>
</dbReference>
<dbReference type="EMBL" id="KZ288192">
    <property type="protein sequence ID" value="PBC34348.1"/>
    <property type="molecule type" value="Genomic_DNA"/>
</dbReference>
<evidence type="ECO:0000313" key="5">
    <source>
        <dbReference type="Proteomes" id="UP000242457"/>
    </source>
</evidence>
<dbReference type="InterPro" id="IPR019560">
    <property type="entry name" value="Mitochondrial_18_kDa_protein"/>
</dbReference>
<protein>
    <recommendedName>
        <fullName evidence="2">Mitochondrial fission process protein 1</fullName>
    </recommendedName>
    <alternativeName>
        <fullName evidence="3">Mitochondrial 18 kDa protein</fullName>
    </alternativeName>
</protein>
<dbReference type="PANTHER" id="PTHR11001">
    <property type="entry name" value="MITOCHONDRIAL FISSION PROCESS PROTEIN 1"/>
    <property type="match status" value="1"/>
</dbReference>
<sequence>MNEIKEINIYRDTPIRYLGYANEIGEAFRPIIPHSIVWFSYTVASGYVLADTINSGFNTYSNSVTTKSKNVLLSMTDTLLWQSFASVIIPGYTINRVCAAVQFIQKKSNNTHLKSRWIPTLIGLATIPVIIHPIDNLVEEIMNITYRKWIRYYPK</sequence>
<dbReference type="Pfam" id="PF10558">
    <property type="entry name" value="MTP18"/>
    <property type="match status" value="2"/>
</dbReference>
<dbReference type="PANTHER" id="PTHR11001:SF2">
    <property type="entry name" value="MITOCHONDRIAL FISSION PROCESS PROTEIN 1"/>
    <property type="match status" value="1"/>
</dbReference>
<proteinExistence type="inferred from homology"/>
<dbReference type="GO" id="GO:0000266">
    <property type="term" value="P:mitochondrial fission"/>
    <property type="evidence" value="ECO:0007669"/>
    <property type="project" value="TreeGrafter"/>
</dbReference>
<accession>A0A2A3ERI6</accession>
<dbReference type="OrthoDB" id="424969at2759"/>
<reference evidence="4 5" key="1">
    <citation type="submission" date="2014-07" db="EMBL/GenBank/DDBJ databases">
        <title>Genomic and transcriptomic analysis on Apis cerana provide comprehensive insights into honey bee biology.</title>
        <authorList>
            <person name="Diao Q."/>
            <person name="Sun L."/>
            <person name="Zheng H."/>
            <person name="Zheng H."/>
            <person name="Xu S."/>
            <person name="Wang S."/>
            <person name="Zeng Z."/>
            <person name="Hu F."/>
            <person name="Su S."/>
            <person name="Wu J."/>
        </authorList>
    </citation>
    <scope>NUCLEOTIDE SEQUENCE [LARGE SCALE GENOMIC DNA]</scope>
    <source>
        <tissue evidence="4">Pupae without intestine</tissue>
    </source>
</reference>
<keyword evidence="5" id="KW-1185">Reference proteome</keyword>
<organism evidence="4 5">
    <name type="scientific">Apis cerana cerana</name>
    <name type="common">Oriental honeybee</name>
    <dbReference type="NCBI Taxonomy" id="94128"/>
    <lineage>
        <taxon>Eukaryota</taxon>
        <taxon>Metazoa</taxon>
        <taxon>Ecdysozoa</taxon>
        <taxon>Arthropoda</taxon>
        <taxon>Hexapoda</taxon>
        <taxon>Insecta</taxon>
        <taxon>Pterygota</taxon>
        <taxon>Neoptera</taxon>
        <taxon>Endopterygota</taxon>
        <taxon>Hymenoptera</taxon>
        <taxon>Apocrita</taxon>
        <taxon>Aculeata</taxon>
        <taxon>Apoidea</taxon>
        <taxon>Anthophila</taxon>
        <taxon>Apidae</taxon>
        <taxon>Apis</taxon>
    </lineage>
</organism>
<evidence type="ECO:0000256" key="1">
    <source>
        <dbReference type="ARBA" id="ARBA00009224"/>
    </source>
</evidence>